<feature type="region of interest" description="Disordered" evidence="1">
    <location>
        <begin position="39"/>
        <end position="66"/>
    </location>
</feature>
<evidence type="ECO:0000313" key="2">
    <source>
        <dbReference type="EMBL" id="CAG8799418.1"/>
    </source>
</evidence>
<dbReference type="EMBL" id="CAJVQA010030466">
    <property type="protein sequence ID" value="CAG8799418.1"/>
    <property type="molecule type" value="Genomic_DNA"/>
</dbReference>
<gene>
    <name evidence="2" type="ORF">CPELLU_LOCUS17594</name>
</gene>
<dbReference type="Proteomes" id="UP000789759">
    <property type="component" value="Unassembled WGS sequence"/>
</dbReference>
<organism evidence="2 3">
    <name type="scientific">Cetraspora pellucida</name>
    <dbReference type="NCBI Taxonomy" id="1433469"/>
    <lineage>
        <taxon>Eukaryota</taxon>
        <taxon>Fungi</taxon>
        <taxon>Fungi incertae sedis</taxon>
        <taxon>Mucoromycota</taxon>
        <taxon>Glomeromycotina</taxon>
        <taxon>Glomeromycetes</taxon>
        <taxon>Diversisporales</taxon>
        <taxon>Gigasporaceae</taxon>
        <taxon>Cetraspora</taxon>
    </lineage>
</organism>
<evidence type="ECO:0000256" key="1">
    <source>
        <dbReference type="SAM" id="MobiDB-lite"/>
    </source>
</evidence>
<evidence type="ECO:0000313" key="3">
    <source>
        <dbReference type="Proteomes" id="UP000789759"/>
    </source>
</evidence>
<dbReference type="AlphaFoldDB" id="A0A9N9JWE3"/>
<reference evidence="2" key="1">
    <citation type="submission" date="2021-06" db="EMBL/GenBank/DDBJ databases">
        <authorList>
            <person name="Kallberg Y."/>
            <person name="Tangrot J."/>
            <person name="Rosling A."/>
        </authorList>
    </citation>
    <scope>NUCLEOTIDE SEQUENCE</scope>
    <source>
        <strain evidence="2">FL966</strain>
    </source>
</reference>
<feature type="non-terminal residue" evidence="2">
    <location>
        <position position="66"/>
    </location>
</feature>
<keyword evidence="3" id="KW-1185">Reference proteome</keyword>
<accession>A0A9N9JWE3</accession>
<protein>
    <submittedName>
        <fullName evidence="2">8099_t:CDS:1</fullName>
    </submittedName>
</protein>
<comment type="caution">
    <text evidence="2">The sequence shown here is derived from an EMBL/GenBank/DDBJ whole genome shotgun (WGS) entry which is preliminary data.</text>
</comment>
<proteinExistence type="predicted"/>
<name>A0A9N9JWE3_9GLOM</name>
<feature type="compositionally biased region" description="Polar residues" evidence="1">
    <location>
        <begin position="39"/>
        <end position="57"/>
    </location>
</feature>
<feature type="non-terminal residue" evidence="2">
    <location>
        <position position="1"/>
    </location>
</feature>
<sequence>MFEENTIIDEEEAENIIDKLNEFKQKKKPKRLLVYVGNSKNKSSRESSLNNKYSQILKSEESNLDD</sequence>